<evidence type="ECO:0000259" key="1">
    <source>
        <dbReference type="Pfam" id="PF00535"/>
    </source>
</evidence>
<gene>
    <name evidence="2" type="ORF">GF339_05435</name>
</gene>
<dbReference type="AlphaFoldDB" id="A0A9D5JTQ2"/>
<dbReference type="InterPro" id="IPR001173">
    <property type="entry name" value="Glyco_trans_2-like"/>
</dbReference>
<accession>A0A9D5JTQ2</accession>
<reference evidence="2" key="1">
    <citation type="submission" date="2019-11" db="EMBL/GenBank/DDBJ databases">
        <title>Microbial mats filling the niche in hypersaline microbial mats.</title>
        <authorList>
            <person name="Wong H.L."/>
            <person name="Macleod F.I."/>
            <person name="White R.A. III"/>
            <person name="Burns B.P."/>
        </authorList>
    </citation>
    <scope>NUCLEOTIDE SEQUENCE</scope>
    <source>
        <strain evidence="2">Rbin_158</strain>
    </source>
</reference>
<name>A0A9D5JTQ2_9BACT</name>
<protein>
    <submittedName>
        <fullName evidence="2">Glycosyltransferase</fullName>
    </submittedName>
</protein>
<evidence type="ECO:0000313" key="3">
    <source>
        <dbReference type="Proteomes" id="UP000649604"/>
    </source>
</evidence>
<dbReference type="PANTHER" id="PTHR22916:SF3">
    <property type="entry name" value="UDP-GLCNAC:BETAGAL BETA-1,3-N-ACETYLGLUCOSAMINYLTRANSFERASE-LIKE PROTEIN 1"/>
    <property type="match status" value="1"/>
</dbReference>
<dbReference type="SUPFAM" id="SSF53448">
    <property type="entry name" value="Nucleotide-diphospho-sugar transferases"/>
    <property type="match status" value="1"/>
</dbReference>
<dbReference type="InterPro" id="IPR029044">
    <property type="entry name" value="Nucleotide-diphossugar_trans"/>
</dbReference>
<dbReference type="Pfam" id="PF00535">
    <property type="entry name" value="Glycos_transf_2"/>
    <property type="match status" value="1"/>
</dbReference>
<comment type="caution">
    <text evidence="2">The sequence shown here is derived from an EMBL/GenBank/DDBJ whole genome shotgun (WGS) entry which is preliminary data.</text>
</comment>
<organism evidence="2 3">
    <name type="scientific">candidate division KSB3 bacterium</name>
    <dbReference type="NCBI Taxonomy" id="2044937"/>
    <lineage>
        <taxon>Bacteria</taxon>
        <taxon>candidate division KSB3</taxon>
    </lineage>
</organism>
<dbReference type="GO" id="GO:0016758">
    <property type="term" value="F:hexosyltransferase activity"/>
    <property type="evidence" value="ECO:0007669"/>
    <property type="project" value="UniProtKB-ARBA"/>
</dbReference>
<evidence type="ECO:0000313" key="2">
    <source>
        <dbReference type="EMBL" id="MBD3324005.1"/>
    </source>
</evidence>
<dbReference type="EMBL" id="WJJP01000170">
    <property type="protein sequence ID" value="MBD3324005.1"/>
    <property type="molecule type" value="Genomic_DNA"/>
</dbReference>
<feature type="domain" description="Glycosyltransferase 2-like" evidence="1">
    <location>
        <begin position="12"/>
        <end position="190"/>
    </location>
</feature>
<dbReference type="Gene3D" id="3.90.550.10">
    <property type="entry name" value="Spore Coat Polysaccharide Biosynthesis Protein SpsA, Chain A"/>
    <property type="match status" value="1"/>
</dbReference>
<sequence>MHEITSHQPTVSVLLPNLNSRQFLQERLQTILDQTFQDWELVVVDNYSDDGAWELFQAFATQDARIRISQAPREGMYVNWNNCIRLARGKYIYIATSDDTMTPDCLEKMVTALEAYPECDVCHTCLRIIDEHGEEIDNWWQFESTQFYGDLIHKRHIRKAPFDGMLHCALHMIYCSLTQLLIRRSVFEKVGLFPTARGSIGDFEWDMRVGLTCHVLHLPETLATWRRHSQQATQSDFLRTAQYYASLCEMITAALPYLQAAHPAFYNNIRVSRLLMPYRQAQCIIGMGAQQGWRSKIAYLSQMSLISPRNAVAFVLRRLMGNLRYLDRTAYIRQELERLGISFDEYVELI</sequence>
<proteinExistence type="predicted"/>
<dbReference type="Proteomes" id="UP000649604">
    <property type="component" value="Unassembled WGS sequence"/>
</dbReference>
<dbReference type="PANTHER" id="PTHR22916">
    <property type="entry name" value="GLYCOSYLTRANSFERASE"/>
    <property type="match status" value="1"/>
</dbReference>